<gene>
    <name evidence="1" type="ORF">FNW21_11270</name>
</gene>
<dbReference type="EMBL" id="VJZT01000011">
    <property type="protein sequence ID" value="TRX38342.1"/>
    <property type="molecule type" value="Genomic_DNA"/>
</dbReference>
<dbReference type="Gene3D" id="2.170.130.10">
    <property type="entry name" value="TonB-dependent receptor, plug domain"/>
    <property type="match status" value="2"/>
</dbReference>
<organism evidence="1 2">
    <name type="scientific">Flavobacterium restrictum</name>
    <dbReference type="NCBI Taxonomy" id="2594428"/>
    <lineage>
        <taxon>Bacteria</taxon>
        <taxon>Pseudomonadati</taxon>
        <taxon>Bacteroidota</taxon>
        <taxon>Flavobacteriia</taxon>
        <taxon>Flavobacteriales</taxon>
        <taxon>Flavobacteriaceae</taxon>
        <taxon>Flavobacterium</taxon>
    </lineage>
</organism>
<protein>
    <recommendedName>
        <fullName evidence="3">TonB-dependent receptor plug domain-containing protein</fullName>
    </recommendedName>
</protein>
<name>A0A553E0C7_9FLAO</name>
<evidence type="ECO:0000313" key="2">
    <source>
        <dbReference type="Proteomes" id="UP000316371"/>
    </source>
</evidence>
<accession>A0A553E0C7</accession>
<dbReference type="Proteomes" id="UP000316371">
    <property type="component" value="Unassembled WGS sequence"/>
</dbReference>
<evidence type="ECO:0008006" key="3">
    <source>
        <dbReference type="Google" id="ProtNLM"/>
    </source>
</evidence>
<dbReference type="AlphaFoldDB" id="A0A553E0C7"/>
<dbReference type="OrthoDB" id="1344354at2"/>
<evidence type="ECO:0000313" key="1">
    <source>
        <dbReference type="EMBL" id="TRX38342.1"/>
    </source>
</evidence>
<proteinExistence type="predicted"/>
<comment type="caution">
    <text evidence="1">The sequence shown here is derived from an EMBL/GenBank/DDBJ whole genome shotgun (WGS) entry which is preliminary data.</text>
</comment>
<keyword evidence="2" id="KW-1185">Reference proteome</keyword>
<reference evidence="1 2" key="1">
    <citation type="submission" date="2019-07" db="EMBL/GenBank/DDBJ databases">
        <title>Novel species of Flavobacterium.</title>
        <authorList>
            <person name="Liu Q."/>
            <person name="Xin Y.-H."/>
        </authorList>
    </citation>
    <scope>NUCLEOTIDE SEQUENCE [LARGE SCALE GENOMIC DNA]</scope>
    <source>
        <strain evidence="1 2">LB1R34</strain>
    </source>
</reference>
<dbReference type="InterPro" id="IPR037066">
    <property type="entry name" value="Plug_dom_sf"/>
</dbReference>
<dbReference type="RefSeq" id="WP_144256847.1">
    <property type="nucleotide sequence ID" value="NZ_VJZT01000011.1"/>
</dbReference>
<sequence>MKKIILGFIIFLSFSTYSQNRYELLDKGKEKLFLSDFLSKMTESGSITNEPVVVVDGKPYRYQDLENQKLPLSKFAIEKIELLKKTVGIAIYGSYGEAGVLIITTTKSKIFLLENEDDSVYYLVDKIKTAFQSEQIANSPLIAIDGVPFEYDKTLNTIILPIKKEEITDVTILNKNSSPVIYGKDEIYGAIIISTSKK</sequence>